<sequence>MKALTIHQPFASLVMAGAKPYEFRYLRPPAALIGQRIVIHASAQVIRKPVASRLFVAVRDQVLSSIVTATLLPDMALPILARAWEPSGEPLPLSAGLGTVIIGEPCRAADIAHDPGHPLADDEQDLWAWPMLNPIRWPLPVRVSGSQGFWHWPHEVLV</sequence>
<dbReference type="Gene3D" id="2.30.130.30">
    <property type="entry name" value="Hypothetical protein"/>
    <property type="match status" value="1"/>
</dbReference>
<evidence type="ECO:0008006" key="3">
    <source>
        <dbReference type="Google" id="ProtNLM"/>
    </source>
</evidence>
<gene>
    <name evidence="1" type="ORF">ACFFJC_19230</name>
</gene>
<keyword evidence="2" id="KW-1185">Reference proteome</keyword>
<dbReference type="Proteomes" id="UP001589798">
    <property type="component" value="Unassembled WGS sequence"/>
</dbReference>
<organism evidence="1 2">
    <name type="scientific">Novosphingobium soli</name>
    <dbReference type="NCBI Taxonomy" id="574956"/>
    <lineage>
        <taxon>Bacteria</taxon>
        <taxon>Pseudomonadati</taxon>
        <taxon>Pseudomonadota</taxon>
        <taxon>Alphaproteobacteria</taxon>
        <taxon>Sphingomonadales</taxon>
        <taxon>Sphingomonadaceae</taxon>
        <taxon>Novosphingobium</taxon>
    </lineage>
</organism>
<name>A0ABV6D1D4_9SPHN</name>
<reference evidence="1 2" key="1">
    <citation type="submission" date="2024-09" db="EMBL/GenBank/DDBJ databases">
        <authorList>
            <person name="Sun Q."/>
            <person name="Mori K."/>
        </authorList>
    </citation>
    <scope>NUCLEOTIDE SEQUENCE [LARGE SCALE GENOMIC DNA]</scope>
    <source>
        <strain evidence="1 2">CCM 7706</strain>
    </source>
</reference>
<dbReference type="RefSeq" id="WP_379489023.1">
    <property type="nucleotide sequence ID" value="NZ_JBHLWK010000027.1"/>
</dbReference>
<proteinExistence type="predicted"/>
<protein>
    <recommendedName>
        <fullName evidence="3">ASCH domain-containing protein</fullName>
    </recommendedName>
</protein>
<dbReference type="SUPFAM" id="SSF88697">
    <property type="entry name" value="PUA domain-like"/>
    <property type="match status" value="1"/>
</dbReference>
<dbReference type="InterPro" id="IPR015947">
    <property type="entry name" value="PUA-like_sf"/>
</dbReference>
<evidence type="ECO:0000313" key="1">
    <source>
        <dbReference type="EMBL" id="MFC0206403.1"/>
    </source>
</evidence>
<comment type="caution">
    <text evidence="1">The sequence shown here is derived from an EMBL/GenBank/DDBJ whole genome shotgun (WGS) entry which is preliminary data.</text>
</comment>
<accession>A0ABV6D1D4</accession>
<evidence type="ECO:0000313" key="2">
    <source>
        <dbReference type="Proteomes" id="UP001589798"/>
    </source>
</evidence>
<dbReference type="EMBL" id="JBHLWK010000027">
    <property type="protein sequence ID" value="MFC0206403.1"/>
    <property type="molecule type" value="Genomic_DNA"/>
</dbReference>